<feature type="compositionally biased region" description="Acidic residues" evidence="8">
    <location>
        <begin position="691"/>
        <end position="703"/>
    </location>
</feature>
<evidence type="ECO:0000256" key="1">
    <source>
        <dbReference type="ARBA" id="ARBA00001936"/>
    </source>
</evidence>
<keyword evidence="3" id="KW-0808">Transferase</keyword>
<dbReference type="KEGG" id="vcn:VOLCADRAFT_120799"/>
<keyword evidence="10" id="KW-1185">Reference proteome</keyword>
<dbReference type="InterPro" id="IPR002618">
    <property type="entry name" value="UDPGP_fam"/>
</dbReference>
<dbReference type="eggNOG" id="KOG2388">
    <property type="taxonomic scope" value="Eukaryota"/>
</dbReference>
<dbReference type="OrthoDB" id="532420at2759"/>
<evidence type="ECO:0000256" key="3">
    <source>
        <dbReference type="ARBA" id="ARBA00022679"/>
    </source>
</evidence>
<evidence type="ECO:0000256" key="6">
    <source>
        <dbReference type="ARBA" id="ARBA00039080"/>
    </source>
</evidence>
<evidence type="ECO:0000256" key="4">
    <source>
        <dbReference type="ARBA" id="ARBA00022695"/>
    </source>
</evidence>
<evidence type="ECO:0000313" key="10">
    <source>
        <dbReference type="Proteomes" id="UP000001058"/>
    </source>
</evidence>
<evidence type="ECO:0000313" key="9">
    <source>
        <dbReference type="EMBL" id="EFJ49216.1"/>
    </source>
</evidence>
<keyword evidence="4" id="KW-0548">Nucleotidyltransferase</keyword>
<dbReference type="FunCoup" id="D8TTK8">
    <property type="interactions" value="609"/>
</dbReference>
<feature type="region of interest" description="Disordered" evidence="8">
    <location>
        <begin position="800"/>
        <end position="830"/>
    </location>
</feature>
<dbReference type="EMBL" id="GL378336">
    <property type="protein sequence ID" value="EFJ49216.1"/>
    <property type="molecule type" value="Genomic_DNA"/>
</dbReference>
<dbReference type="CDD" id="cd06424">
    <property type="entry name" value="UGGPase"/>
    <property type="match status" value="1"/>
</dbReference>
<dbReference type="GeneID" id="9616439"/>
<evidence type="ECO:0000256" key="8">
    <source>
        <dbReference type="SAM" id="MobiDB-lite"/>
    </source>
</evidence>
<dbReference type="Pfam" id="PF01704">
    <property type="entry name" value="UDPGP"/>
    <property type="match status" value="1"/>
</dbReference>
<dbReference type="PANTHER" id="PTHR11952:SF9">
    <property type="entry name" value="UDP-SUGAR PYROPHOSPHORYLASE"/>
    <property type="match status" value="1"/>
</dbReference>
<feature type="compositionally biased region" description="Low complexity" evidence="8">
    <location>
        <begin position="734"/>
        <end position="756"/>
    </location>
</feature>
<dbReference type="Gene3D" id="3.90.550.10">
    <property type="entry name" value="Spore Coat Polysaccharide Biosynthesis Protein SpsA, Chain A"/>
    <property type="match status" value="1"/>
</dbReference>
<gene>
    <name evidence="9" type="ORF">VOLCADRAFT_120799</name>
</gene>
<dbReference type="STRING" id="3068.D8TTK8"/>
<dbReference type="SUPFAM" id="SSF53448">
    <property type="entry name" value="Nucleotide-diphospho-sugar transferases"/>
    <property type="match status" value="1"/>
</dbReference>
<dbReference type="GO" id="GO:0051748">
    <property type="term" value="F:UTP-monosaccharide-1-phosphate uridylyltransferase activity"/>
    <property type="evidence" value="ECO:0007669"/>
    <property type="project" value="UniProtKB-EC"/>
</dbReference>
<dbReference type="RefSeq" id="XP_002949664.1">
    <property type="nucleotide sequence ID" value="XM_002949618.1"/>
</dbReference>
<feature type="compositionally biased region" description="Acidic residues" evidence="8">
    <location>
        <begin position="719"/>
        <end position="733"/>
    </location>
</feature>
<protein>
    <recommendedName>
        <fullName evidence="6">UTP-monosaccharide-1-phosphate uridylyltransferase</fullName>
        <ecNumber evidence="6">2.7.7.64</ecNumber>
    </recommendedName>
</protein>
<comment type="catalytic activity">
    <reaction evidence="7">
        <text>a monosaccharide 1-phosphate + UTP + H(+) = a UDP-monosaccharide + diphosphate</text>
        <dbReference type="Rhea" id="RHEA:13205"/>
        <dbReference type="ChEBI" id="CHEBI:15378"/>
        <dbReference type="ChEBI" id="CHEBI:33019"/>
        <dbReference type="ChEBI" id="CHEBI:46398"/>
        <dbReference type="ChEBI" id="CHEBI:140358"/>
        <dbReference type="ChEBI" id="CHEBI:140359"/>
        <dbReference type="EC" id="2.7.7.64"/>
    </reaction>
</comment>
<dbReference type="FunFam" id="2.160.10.30:FF:000001">
    <property type="entry name" value="UDP-sugar pyrophosphorylase"/>
    <property type="match status" value="1"/>
</dbReference>
<dbReference type="GO" id="GO:0003977">
    <property type="term" value="F:UDP-N-acetylglucosamine diphosphorylase activity"/>
    <property type="evidence" value="ECO:0007669"/>
    <property type="project" value="TreeGrafter"/>
</dbReference>
<evidence type="ECO:0000256" key="5">
    <source>
        <dbReference type="ARBA" id="ARBA00038047"/>
    </source>
</evidence>
<feature type="region of interest" description="Disordered" evidence="8">
    <location>
        <begin position="677"/>
        <end position="756"/>
    </location>
</feature>
<dbReference type="InterPro" id="IPR029044">
    <property type="entry name" value="Nucleotide-diphossugar_trans"/>
</dbReference>
<dbReference type="Proteomes" id="UP000001058">
    <property type="component" value="Unassembled WGS sequence"/>
</dbReference>
<comment type="cofactor">
    <cofactor evidence="2">
        <name>Mg(2+)</name>
        <dbReference type="ChEBI" id="CHEBI:18420"/>
    </cofactor>
</comment>
<evidence type="ECO:0000256" key="2">
    <source>
        <dbReference type="ARBA" id="ARBA00001946"/>
    </source>
</evidence>
<dbReference type="Gene3D" id="2.160.10.30">
    <property type="match status" value="1"/>
</dbReference>
<dbReference type="AlphaFoldDB" id="D8TTK8"/>
<name>D8TTK8_VOLCA</name>
<dbReference type="EC" id="2.7.7.64" evidence="6"/>
<dbReference type="InterPro" id="IPR039741">
    <property type="entry name" value="UDP-sugar_pyrophosphorylase"/>
</dbReference>
<comment type="similarity">
    <text evidence="5">Belongs to the USP family.</text>
</comment>
<dbReference type="InParanoid" id="D8TTK8"/>
<dbReference type="FunFam" id="3.90.550.10:FF:000091">
    <property type="entry name" value="UDP-sugar pyrophosphorylase"/>
    <property type="match status" value="1"/>
</dbReference>
<sequence length="1048" mass="108732">MLANGVGATVAVGGGIGYIAYQLRNKYKPEGITASDEASPSTVEIPALSVTRDTPTEAIASDTTPTDNVAAVLKGNAALLNEQDRALVSQLLDLDQAHLFEGWPELGIDDEGKRRLLAQLLLLDASYHGGLAAYVSNARKLLQDSRDGVNSFEGYIPSVPTGATLDFASPEFMALEGEGLREAGQAAFVLVAGGLGERLGYSGIKVALPCESATCTPFLGLYISSILALQARSAGGRRLPLAIMTSDDTHGRTLELLRRNKYFGMEEDQITLLKQEKVACMIDNAAHLALEPADRFAVQTKPHGHGDVHMLLAKSGLAAQWLQSGLKWVCFFQDTNALVFRALLAALGVSARNDFDMNSLAVPRKAREAIGAIARLTRPDGSAPLTINVEYNQLDPLLRSTISKEGDVNDESGYSPFPGNINQLVLKLSSYVPQLAATGGVISEFVNPKYKDATKTAFKSSTRLECMMQDYPKALPPTAKVGFTTIKQVWASYSPVKNSPADAAAKFREGNPTHSATTGELDIYKANCLSLAEAAGLVVPSPLQTATFNGITTELYPRVVLSPAFAPSLGELKSKVAPGSISLTPGSVLVLDGPDISVRGPLVVVGALVVRAVAGAVVELGPLQVDNRGWSWEPLAEGEPASEEERIRGFKVVRHETMELVYDNPGTYVVPAHVQQPQAAKAEGAPSTPEPEADPATEAEEVEAAPAAAEALAAPATVDENDEEDDASAEEVAEAPAVPAAAEAAPRPPTTQAATLLASSSGLSPAAKPFVPGSSFNASSSSGVAAAPAATTPVTPVAAGRAQPLAASPPSGSKSSSKKKKSKGGKGSAVANGTLTILSSDMPDSPVSGAVDGGSDMIYFLHQPESLMLYDLDMPPGVVHGTLASGERVIVSGRLTSLDRIQVEFIAVAPPETVIVSRSFTAAAVDAGSVAAAAAANAAEAAAAAARAAATAAAFAGQVQTAALVSMSSSAIVAPSDGPIKPAMAAALAASLTFTRVVTEVPVLFMILSVCDYGPAVTKQELERVLFAGPGSASLTLEGYYYECSRGK</sequence>
<dbReference type="GO" id="GO:0006048">
    <property type="term" value="P:UDP-N-acetylglucosamine biosynthetic process"/>
    <property type="evidence" value="ECO:0007669"/>
    <property type="project" value="TreeGrafter"/>
</dbReference>
<proteinExistence type="inferred from homology"/>
<dbReference type="PANTHER" id="PTHR11952">
    <property type="entry name" value="UDP- GLUCOSE PYROPHOSPHORYLASE"/>
    <property type="match status" value="1"/>
</dbReference>
<accession>D8TTK8</accession>
<reference evidence="9 10" key="1">
    <citation type="journal article" date="2010" name="Science">
        <title>Genomic analysis of organismal complexity in the multicellular green alga Volvox carteri.</title>
        <authorList>
            <person name="Prochnik S.E."/>
            <person name="Umen J."/>
            <person name="Nedelcu A.M."/>
            <person name="Hallmann A."/>
            <person name="Miller S.M."/>
            <person name="Nishii I."/>
            <person name="Ferris P."/>
            <person name="Kuo A."/>
            <person name="Mitros T."/>
            <person name="Fritz-Laylin L.K."/>
            <person name="Hellsten U."/>
            <person name="Chapman J."/>
            <person name="Simakov O."/>
            <person name="Rensing S.A."/>
            <person name="Terry A."/>
            <person name="Pangilinan J."/>
            <person name="Kapitonov V."/>
            <person name="Jurka J."/>
            <person name="Salamov A."/>
            <person name="Shapiro H."/>
            <person name="Schmutz J."/>
            <person name="Grimwood J."/>
            <person name="Lindquist E."/>
            <person name="Lucas S."/>
            <person name="Grigoriev I.V."/>
            <person name="Schmitt R."/>
            <person name="Kirk D."/>
            <person name="Rokhsar D.S."/>
        </authorList>
    </citation>
    <scope>NUCLEOTIDE SEQUENCE [LARGE SCALE GENOMIC DNA]</scope>
    <source>
        <strain evidence="10">f. Nagariensis / Eve</strain>
    </source>
</reference>
<evidence type="ECO:0000256" key="7">
    <source>
        <dbReference type="ARBA" id="ARBA00048259"/>
    </source>
</evidence>
<organism evidence="10">
    <name type="scientific">Volvox carteri f. nagariensis</name>
    <dbReference type="NCBI Taxonomy" id="3068"/>
    <lineage>
        <taxon>Eukaryota</taxon>
        <taxon>Viridiplantae</taxon>
        <taxon>Chlorophyta</taxon>
        <taxon>core chlorophytes</taxon>
        <taxon>Chlorophyceae</taxon>
        <taxon>CS clade</taxon>
        <taxon>Chlamydomonadales</taxon>
        <taxon>Volvocaceae</taxon>
        <taxon>Volvox</taxon>
    </lineage>
</organism>
<feature type="compositionally biased region" description="Low complexity" evidence="8">
    <location>
        <begin position="704"/>
        <end position="717"/>
    </location>
</feature>
<comment type="cofactor">
    <cofactor evidence="1">
        <name>Mn(2+)</name>
        <dbReference type="ChEBI" id="CHEBI:29035"/>
    </cofactor>
</comment>